<evidence type="ECO:0000313" key="2">
    <source>
        <dbReference type="Proteomes" id="UP000033607"/>
    </source>
</evidence>
<dbReference type="PATRIC" id="fig|1637645.4.peg.2565"/>
<dbReference type="AlphaFoldDB" id="A0A0F5YEM8"/>
<dbReference type="Proteomes" id="UP000033607">
    <property type="component" value="Unassembled WGS sequence"/>
</dbReference>
<comment type="caution">
    <text evidence="1">The sequence shown here is derived from an EMBL/GenBank/DDBJ whole genome shotgun (WGS) entry which is preliminary data.</text>
</comment>
<dbReference type="OrthoDB" id="518124at2"/>
<gene>
    <name evidence="1" type="ORF">WN50_15640</name>
</gene>
<name>A0A0F5YEM8_9CYAN</name>
<protein>
    <submittedName>
        <fullName evidence="1">Uncharacterized protein</fullName>
    </submittedName>
</protein>
<organism evidence="1 2">
    <name type="scientific">Limnoraphis robusta CS-951</name>
    <dbReference type="NCBI Taxonomy" id="1637645"/>
    <lineage>
        <taxon>Bacteria</taxon>
        <taxon>Bacillati</taxon>
        <taxon>Cyanobacteriota</taxon>
        <taxon>Cyanophyceae</taxon>
        <taxon>Oscillatoriophycideae</taxon>
        <taxon>Oscillatoriales</taxon>
        <taxon>Sirenicapillariaceae</taxon>
        <taxon>Limnoraphis</taxon>
    </lineage>
</organism>
<reference evidence="1 2" key="1">
    <citation type="submission" date="2015-06" db="EMBL/GenBank/DDBJ databases">
        <title>Draft genome assembly of filamentous brackish cyanobacterium Limnoraphis robusta strain CS-951.</title>
        <authorList>
            <person name="Willis A."/>
            <person name="Parks M."/>
            <person name="Burford M.A."/>
        </authorList>
    </citation>
    <scope>NUCLEOTIDE SEQUENCE [LARGE SCALE GENOMIC DNA]</scope>
    <source>
        <strain evidence="1 2">CS-951</strain>
    </source>
</reference>
<sequence>MAYSEFTLKKVKSEFGLQTIENFSLFSDAIPLKLSDYLQQTLQRNVPLALAINTEKARSELIIINILLEIKERLSDRISLFSGIDFNVDKDRGLTGFCDYILSASAEQFYLEKPVIAIVEAKNENIVSCLGQCIAEMYAADVYNQQENISLPCIYGAVTTGDEWKFLKWVEKTAYIDRDSYYISEVDKILGILFNMAQHQV</sequence>
<proteinExistence type="predicted"/>
<accession>A0A0F5YEM8</accession>
<dbReference type="EMBL" id="LATL02000126">
    <property type="protein sequence ID" value="KKD37208.1"/>
    <property type="molecule type" value="Genomic_DNA"/>
</dbReference>
<evidence type="ECO:0000313" key="1">
    <source>
        <dbReference type="EMBL" id="KKD37208.1"/>
    </source>
</evidence>
<dbReference type="RefSeq" id="WP_046279494.1">
    <property type="nucleotide sequence ID" value="NZ_LATL02000126.1"/>
</dbReference>